<comment type="caution">
    <text evidence="2">The sequence shown here is derived from an EMBL/GenBank/DDBJ whole genome shotgun (WGS) entry which is preliminary data.</text>
</comment>
<evidence type="ECO:0000256" key="1">
    <source>
        <dbReference type="SAM" id="Phobius"/>
    </source>
</evidence>
<sequence length="119" mass="12529">MRDLELLLPTLEPPPGGLSRLQRAVAAKHRPRHVRGRVFVGAALAIPALVLALLWVPRYVAGQQRAAALRVALQQAVLGPALGEGLRVEHGAAIELASGQANVRLYLIETVPAEPGAGS</sequence>
<accession>A0A4S3KC67</accession>
<dbReference type="Proteomes" id="UP000306317">
    <property type="component" value="Unassembled WGS sequence"/>
</dbReference>
<keyword evidence="1" id="KW-0812">Transmembrane</keyword>
<organism evidence="2 3">
    <name type="scientific">Rhodanobacter lindaniclasticus</name>
    <dbReference type="NCBI Taxonomy" id="75310"/>
    <lineage>
        <taxon>Bacteria</taxon>
        <taxon>Pseudomonadati</taxon>
        <taxon>Pseudomonadota</taxon>
        <taxon>Gammaproteobacteria</taxon>
        <taxon>Lysobacterales</taxon>
        <taxon>Rhodanobacteraceae</taxon>
        <taxon>Rhodanobacter</taxon>
    </lineage>
</organism>
<dbReference type="AlphaFoldDB" id="A0A4S3KC67"/>
<keyword evidence="1" id="KW-0472">Membrane</keyword>
<name>A0A4S3KC67_9GAMM</name>
<reference evidence="2 3" key="1">
    <citation type="submission" date="2017-02" db="EMBL/GenBank/DDBJ databases">
        <title>Whole genome sequencing of Rhodanobacter lindaniclasticus DSM 17932.</title>
        <authorList>
            <person name="Kumar S."/>
            <person name="Patil P."/>
            <person name="Patil P.B."/>
        </authorList>
    </citation>
    <scope>NUCLEOTIDE SEQUENCE [LARGE SCALE GENOMIC DNA]</scope>
    <source>
        <strain evidence="2 3">DSM 17932</strain>
    </source>
</reference>
<keyword evidence="1" id="KW-1133">Transmembrane helix</keyword>
<proteinExistence type="predicted"/>
<gene>
    <name evidence="2" type="ORF">B1991_15025</name>
</gene>
<evidence type="ECO:0000313" key="2">
    <source>
        <dbReference type="EMBL" id="THD06005.1"/>
    </source>
</evidence>
<protein>
    <submittedName>
        <fullName evidence="2">Uncharacterized protein</fullName>
    </submittedName>
</protein>
<keyword evidence="3" id="KW-1185">Reference proteome</keyword>
<evidence type="ECO:0000313" key="3">
    <source>
        <dbReference type="Proteomes" id="UP000306317"/>
    </source>
</evidence>
<dbReference type="EMBL" id="MWIO01000047">
    <property type="protein sequence ID" value="THD06005.1"/>
    <property type="molecule type" value="Genomic_DNA"/>
</dbReference>
<dbReference type="RefSeq" id="WP_136259496.1">
    <property type="nucleotide sequence ID" value="NZ_MWIO01000047.1"/>
</dbReference>
<feature type="transmembrane region" description="Helical" evidence="1">
    <location>
        <begin position="38"/>
        <end position="56"/>
    </location>
</feature>